<feature type="compositionally biased region" description="Polar residues" evidence="1">
    <location>
        <begin position="638"/>
        <end position="654"/>
    </location>
</feature>
<keyword evidence="3" id="KW-1185">Reference proteome</keyword>
<feature type="compositionally biased region" description="Basic and acidic residues" evidence="1">
    <location>
        <begin position="324"/>
        <end position="338"/>
    </location>
</feature>
<accession>A0A0L7LV13</accession>
<feature type="compositionally biased region" description="Basic and acidic residues" evidence="1">
    <location>
        <begin position="718"/>
        <end position="731"/>
    </location>
</feature>
<feature type="region of interest" description="Disordered" evidence="1">
    <location>
        <begin position="705"/>
        <end position="731"/>
    </location>
</feature>
<organism evidence="2 3">
    <name type="scientific">Operophtera brumata</name>
    <name type="common">Winter moth</name>
    <name type="synonym">Phalaena brumata</name>
    <dbReference type="NCBI Taxonomy" id="104452"/>
    <lineage>
        <taxon>Eukaryota</taxon>
        <taxon>Metazoa</taxon>
        <taxon>Ecdysozoa</taxon>
        <taxon>Arthropoda</taxon>
        <taxon>Hexapoda</taxon>
        <taxon>Insecta</taxon>
        <taxon>Pterygota</taxon>
        <taxon>Neoptera</taxon>
        <taxon>Endopterygota</taxon>
        <taxon>Lepidoptera</taxon>
        <taxon>Glossata</taxon>
        <taxon>Ditrysia</taxon>
        <taxon>Geometroidea</taxon>
        <taxon>Geometridae</taxon>
        <taxon>Larentiinae</taxon>
        <taxon>Operophtera</taxon>
    </lineage>
</organism>
<proteinExistence type="predicted"/>
<feature type="region of interest" description="Disordered" evidence="1">
    <location>
        <begin position="440"/>
        <end position="466"/>
    </location>
</feature>
<name>A0A0L7LV13_OPEBR</name>
<protein>
    <submittedName>
        <fullName evidence="2">Uncharacterized protein</fullName>
    </submittedName>
</protein>
<feature type="region of interest" description="Disordered" evidence="1">
    <location>
        <begin position="638"/>
        <end position="681"/>
    </location>
</feature>
<feature type="compositionally biased region" description="Basic and acidic residues" evidence="1">
    <location>
        <begin position="354"/>
        <end position="363"/>
    </location>
</feature>
<evidence type="ECO:0000313" key="3">
    <source>
        <dbReference type="Proteomes" id="UP000037510"/>
    </source>
</evidence>
<feature type="compositionally biased region" description="Low complexity" evidence="1">
    <location>
        <begin position="294"/>
        <end position="322"/>
    </location>
</feature>
<feature type="compositionally biased region" description="Polar residues" evidence="1">
    <location>
        <begin position="249"/>
        <end position="270"/>
    </location>
</feature>
<dbReference type="Proteomes" id="UP000037510">
    <property type="component" value="Unassembled WGS sequence"/>
</dbReference>
<dbReference type="AlphaFoldDB" id="A0A0L7LV13"/>
<dbReference type="EMBL" id="JTDY01000070">
    <property type="protein sequence ID" value="KOB79046.1"/>
    <property type="molecule type" value="Genomic_DNA"/>
</dbReference>
<evidence type="ECO:0000313" key="2">
    <source>
        <dbReference type="EMBL" id="KOB79046.1"/>
    </source>
</evidence>
<feature type="compositionally biased region" description="Basic and acidic residues" evidence="1">
    <location>
        <begin position="440"/>
        <end position="453"/>
    </location>
</feature>
<feature type="compositionally biased region" description="Polar residues" evidence="1">
    <location>
        <begin position="705"/>
        <end position="717"/>
    </location>
</feature>
<feature type="region of interest" description="Disordered" evidence="1">
    <location>
        <begin position="240"/>
        <end position="270"/>
    </location>
</feature>
<comment type="caution">
    <text evidence="2">The sequence shown here is derived from an EMBL/GenBank/DDBJ whole genome shotgun (WGS) entry which is preliminary data.</text>
</comment>
<gene>
    <name evidence="2" type="ORF">OBRU01_01222</name>
</gene>
<reference evidence="2 3" key="1">
    <citation type="journal article" date="2015" name="Genome Biol. Evol.">
        <title>The genome of winter moth (Operophtera brumata) provides a genomic perspective on sexual dimorphism and phenology.</title>
        <authorList>
            <person name="Derks M.F."/>
            <person name="Smit S."/>
            <person name="Salis L."/>
            <person name="Schijlen E."/>
            <person name="Bossers A."/>
            <person name="Mateman C."/>
            <person name="Pijl A.S."/>
            <person name="de Ridder D."/>
            <person name="Groenen M.A."/>
            <person name="Visser M.E."/>
            <person name="Megens H.J."/>
        </authorList>
    </citation>
    <scope>NUCLEOTIDE SEQUENCE [LARGE SCALE GENOMIC DNA]</scope>
    <source>
        <strain evidence="2">WM2013NL</strain>
        <tissue evidence="2">Head and thorax</tissue>
    </source>
</reference>
<sequence>MKPLNLADLGQQTQDTWTILETNPSGNDGRLTEQKLSGIDNSGPDNHGLIIGHQSDENTSEIAQSSYHQKHYTESQTWETGTNKSSTHHKNTIWDEIKKEEIGQENEDTVESDLAQATDLDQQTQVTWGNINQNQNSYNPWHQETDKVQVDLTNSEQNHPNTFQDMPNPHPWMYNQVHHSSADTNQYFAHSFSSSSSGSHSHSYNSYISNGQTNSTGSTSGSSIMSLWDKLYNIEKQTIPSHQTDDTGKQSVGQDDTANVSNTQAQHNVFDSNIAENERIEGIANAFDSHVHHNVFNSHNSNTQPLRPNTASSASTTSNPTTEAIKEDEQKRPVDLGRGDIGADDSNEQIESQPDSKPHKTPEEIETLSLTRETNKTNKHVVAPENKNEDERDLSVLPIDQQNQSEHQNTEKHSMLQADASVATTTSATQINNYNMQHHENTHHSNEEQESRDMGSQFEDQGQQSLDQQTLIHQIEDSQENQNQNTEQQLVDFGQRENLGAEQFETQNINNNEAEDGQIEQFDQVSLSEWKPVESLNQHEHKHENGGPKNMNSEQQIHSVWTGIIEDQEVQTARQPTEDAQQHSEQTNIYGKPIEDLSQKEQSVWKLTKELQQGKPTEQFDKPREDFDQQVQTDLTEGLQQESQLTDTFSQPMDQNKEHASNYHNQPGKLTEELQQSQLTEQFDRPWEDFGQQVQMDLTEGLQQESQLTATFSQPIDQNKEHASNYHKQPEVVEELIVPKKVAAVDSPPEPEVTEKPGFWKSVGNKFKDAKHTVTSWFSS</sequence>
<evidence type="ECO:0000256" key="1">
    <source>
        <dbReference type="SAM" id="MobiDB-lite"/>
    </source>
</evidence>
<feature type="region of interest" description="Disordered" evidence="1">
    <location>
        <begin position="294"/>
        <end position="395"/>
    </location>
</feature>